<feature type="domain" description="Ig-like" evidence="6">
    <location>
        <begin position="145"/>
        <end position="231"/>
    </location>
</feature>
<comment type="caution">
    <text evidence="7">The sequence shown here is derived from an EMBL/GenBank/DDBJ whole genome shotgun (WGS) entry which is preliminary data.</text>
</comment>
<dbReference type="PROSITE" id="PS50835">
    <property type="entry name" value="IG_LIKE"/>
    <property type="match status" value="1"/>
</dbReference>
<accession>A0A7J8C6F6</accession>
<dbReference type="GO" id="GO:0005886">
    <property type="term" value="C:plasma membrane"/>
    <property type="evidence" value="ECO:0007669"/>
    <property type="project" value="TreeGrafter"/>
</dbReference>
<dbReference type="InterPro" id="IPR050831">
    <property type="entry name" value="CEA_cell_adhesion"/>
</dbReference>
<protein>
    <submittedName>
        <fullName evidence="7">CEA cell adhesion molecule 21</fullName>
    </submittedName>
</protein>
<dbReference type="GO" id="GO:0002682">
    <property type="term" value="P:regulation of immune system process"/>
    <property type="evidence" value="ECO:0007669"/>
    <property type="project" value="TreeGrafter"/>
</dbReference>
<feature type="signal peptide" evidence="5">
    <location>
        <begin position="1"/>
        <end position="34"/>
    </location>
</feature>
<name>A0A7J8C6F6_MOLMO</name>
<dbReference type="Proteomes" id="UP000550707">
    <property type="component" value="Unassembled WGS sequence"/>
</dbReference>
<dbReference type="PANTHER" id="PTHR44427:SF1">
    <property type="entry name" value="CARCINOEMBRYONIC ANTIGEN-RELATED CELL ADHESION MOLECULE 1"/>
    <property type="match status" value="1"/>
</dbReference>
<dbReference type="InParanoid" id="A0A7J8C6F6"/>
<evidence type="ECO:0000256" key="2">
    <source>
        <dbReference type="ARBA" id="ARBA00023180"/>
    </source>
</evidence>
<dbReference type="FunFam" id="2.60.40.10:FF:000244">
    <property type="entry name" value="carcinoembryonic antigen-related cell adhesion molecule 16"/>
    <property type="match status" value="1"/>
</dbReference>
<keyword evidence="3" id="KW-0393">Immunoglobulin domain</keyword>
<feature type="chain" id="PRO_5029576514" evidence="5">
    <location>
        <begin position="35"/>
        <end position="232"/>
    </location>
</feature>
<dbReference type="SUPFAM" id="SSF48726">
    <property type="entry name" value="Immunoglobulin"/>
    <property type="match status" value="2"/>
</dbReference>
<dbReference type="SMART" id="SM00408">
    <property type="entry name" value="IGc2"/>
    <property type="match status" value="1"/>
</dbReference>
<evidence type="ECO:0000256" key="5">
    <source>
        <dbReference type="SAM" id="SignalP"/>
    </source>
</evidence>
<keyword evidence="2" id="KW-0325">Glycoprotein</keyword>
<evidence type="ECO:0000313" key="8">
    <source>
        <dbReference type="Proteomes" id="UP000550707"/>
    </source>
</evidence>
<dbReference type="InterPro" id="IPR013783">
    <property type="entry name" value="Ig-like_fold"/>
</dbReference>
<comment type="similarity">
    <text evidence="4">Belongs to the immunoglobulin superfamily. CEA family.</text>
</comment>
<dbReference type="GO" id="GO:1990782">
    <property type="term" value="F:protein tyrosine kinase binding"/>
    <property type="evidence" value="ECO:0007669"/>
    <property type="project" value="TreeGrafter"/>
</dbReference>
<dbReference type="InterPro" id="IPR036179">
    <property type="entry name" value="Ig-like_dom_sf"/>
</dbReference>
<organism evidence="7 8">
    <name type="scientific">Molossus molossus</name>
    <name type="common">Pallas' mastiff bat</name>
    <name type="synonym">Vespertilio molossus</name>
    <dbReference type="NCBI Taxonomy" id="27622"/>
    <lineage>
        <taxon>Eukaryota</taxon>
        <taxon>Metazoa</taxon>
        <taxon>Chordata</taxon>
        <taxon>Craniata</taxon>
        <taxon>Vertebrata</taxon>
        <taxon>Euteleostomi</taxon>
        <taxon>Mammalia</taxon>
        <taxon>Eutheria</taxon>
        <taxon>Laurasiatheria</taxon>
        <taxon>Chiroptera</taxon>
        <taxon>Yangochiroptera</taxon>
        <taxon>Molossidae</taxon>
        <taxon>Molossus</taxon>
    </lineage>
</organism>
<dbReference type="InterPro" id="IPR007110">
    <property type="entry name" value="Ig-like_dom"/>
</dbReference>
<dbReference type="Pfam" id="PF07686">
    <property type="entry name" value="V-set"/>
    <property type="match status" value="1"/>
</dbReference>
<dbReference type="InterPro" id="IPR013106">
    <property type="entry name" value="Ig_V-set"/>
</dbReference>
<dbReference type="InterPro" id="IPR003599">
    <property type="entry name" value="Ig_sub"/>
</dbReference>
<proteinExistence type="inferred from homology"/>
<evidence type="ECO:0000256" key="1">
    <source>
        <dbReference type="ARBA" id="ARBA00022729"/>
    </source>
</evidence>
<dbReference type="EMBL" id="JACASF010000021">
    <property type="protein sequence ID" value="KAF6406379.1"/>
    <property type="molecule type" value="Genomic_DNA"/>
</dbReference>
<dbReference type="GO" id="GO:0009986">
    <property type="term" value="C:cell surface"/>
    <property type="evidence" value="ECO:0007669"/>
    <property type="project" value="TreeGrafter"/>
</dbReference>
<dbReference type="GO" id="GO:0007165">
    <property type="term" value="P:signal transduction"/>
    <property type="evidence" value="ECO:0007669"/>
    <property type="project" value="TreeGrafter"/>
</dbReference>
<dbReference type="AlphaFoldDB" id="A0A7J8C6F6"/>
<keyword evidence="8" id="KW-1185">Reference proteome</keyword>
<keyword evidence="1 5" id="KW-0732">Signal</keyword>
<dbReference type="Gene3D" id="2.60.40.10">
    <property type="entry name" value="Immunoglobulins"/>
    <property type="match status" value="2"/>
</dbReference>
<sequence length="232" mass="26216">MASPPIPAHRGRVPWQGLLLAVSLLIFWSPPASAQLSVQSINTAEGKTVVLRMLNRPPRTAGFVWYKGLKTDYRHFIVSVAWHIRRYRTGPEYNGRQVANLEGSLIINKVDLSDSGIYTVIAYLHDSNKEIGFGHLNVYQPVRMPTLLATNTEVTEQKDSVVMTCYTDALSTHWLFNAEHLTLRHDRMKLSDDHKTLTIDPVRREDSGNYQCKVSNPISSIESAPVELDVNY</sequence>
<dbReference type="OrthoDB" id="6353782at2759"/>
<evidence type="ECO:0000256" key="4">
    <source>
        <dbReference type="ARBA" id="ARBA00038222"/>
    </source>
</evidence>
<dbReference type="InterPro" id="IPR003598">
    <property type="entry name" value="Ig_sub2"/>
</dbReference>
<dbReference type="SMART" id="SM00409">
    <property type="entry name" value="IG"/>
    <property type="match status" value="2"/>
</dbReference>
<dbReference type="Pfam" id="PF13927">
    <property type="entry name" value="Ig_3"/>
    <property type="match status" value="1"/>
</dbReference>
<evidence type="ECO:0000259" key="6">
    <source>
        <dbReference type="PROSITE" id="PS50835"/>
    </source>
</evidence>
<evidence type="ECO:0000313" key="7">
    <source>
        <dbReference type="EMBL" id="KAF6406379.1"/>
    </source>
</evidence>
<gene>
    <name evidence="7" type="ORF">HJG59_002634</name>
</gene>
<reference evidence="7 8" key="1">
    <citation type="journal article" date="2020" name="Nature">
        <title>Six reference-quality genomes reveal evolution of bat adaptations.</title>
        <authorList>
            <person name="Jebb D."/>
            <person name="Huang Z."/>
            <person name="Pippel M."/>
            <person name="Hughes G.M."/>
            <person name="Lavrichenko K."/>
            <person name="Devanna P."/>
            <person name="Winkler S."/>
            <person name="Jermiin L.S."/>
            <person name="Skirmuntt E.C."/>
            <person name="Katzourakis A."/>
            <person name="Burkitt-Gray L."/>
            <person name="Ray D.A."/>
            <person name="Sullivan K.A.M."/>
            <person name="Roscito J.G."/>
            <person name="Kirilenko B.M."/>
            <person name="Davalos L.M."/>
            <person name="Corthals A.P."/>
            <person name="Power M.L."/>
            <person name="Jones G."/>
            <person name="Ransome R.D."/>
            <person name="Dechmann D.K.N."/>
            <person name="Locatelli A.G."/>
            <person name="Puechmaille S.J."/>
            <person name="Fedrigo O."/>
            <person name="Jarvis E.D."/>
            <person name="Hiller M."/>
            <person name="Vernes S.C."/>
            <person name="Myers E.W."/>
            <person name="Teeling E.C."/>
        </authorList>
    </citation>
    <scope>NUCLEOTIDE SEQUENCE [LARGE SCALE GENOMIC DNA]</scope>
    <source>
        <strain evidence="7">MMolMol1</strain>
        <tissue evidence="7">Muscle</tissue>
    </source>
</reference>
<dbReference type="PANTHER" id="PTHR44427">
    <property type="entry name" value="CARCINOEMBRYONIC ANTIGEN-RELATED CELL ADHESION MOLECULE 19"/>
    <property type="match status" value="1"/>
</dbReference>
<evidence type="ECO:0000256" key="3">
    <source>
        <dbReference type="ARBA" id="ARBA00023319"/>
    </source>
</evidence>